<keyword evidence="3" id="KW-1185">Reference proteome</keyword>
<dbReference type="InterPro" id="IPR002350">
    <property type="entry name" value="Kazal_dom"/>
</dbReference>
<dbReference type="SMART" id="SM00280">
    <property type="entry name" value="KAZAL"/>
    <property type="match status" value="1"/>
</dbReference>
<dbReference type="PROSITE" id="PS51465">
    <property type="entry name" value="KAZAL_2"/>
    <property type="match status" value="1"/>
</dbReference>
<dbReference type="Gene3D" id="3.30.60.30">
    <property type="match status" value="1"/>
</dbReference>
<accession>A0A6N6M6C4</accession>
<dbReference type="AlphaFoldDB" id="A0A6N6M6C4"/>
<dbReference type="Proteomes" id="UP000435357">
    <property type="component" value="Unassembled WGS sequence"/>
</dbReference>
<name>A0A6N6M6C4_9FLAO</name>
<dbReference type="Pfam" id="PF00050">
    <property type="entry name" value="Kazal_1"/>
    <property type="match status" value="1"/>
</dbReference>
<feature type="domain" description="Kazal-like" evidence="1">
    <location>
        <begin position="17"/>
        <end position="65"/>
    </location>
</feature>
<dbReference type="SUPFAM" id="SSF100895">
    <property type="entry name" value="Kazal-type serine protease inhibitors"/>
    <property type="match status" value="1"/>
</dbReference>
<dbReference type="PROSITE" id="PS00282">
    <property type="entry name" value="KAZAL_1"/>
    <property type="match status" value="1"/>
</dbReference>
<comment type="caution">
    <text evidence="2">The sequence shown here is derived from an EMBL/GenBank/DDBJ whole genome shotgun (WGS) entry which is preliminary data.</text>
</comment>
<evidence type="ECO:0000313" key="2">
    <source>
        <dbReference type="EMBL" id="KAB1063840.1"/>
    </source>
</evidence>
<organism evidence="2 3">
    <name type="scientific">Salibacter halophilus</name>
    <dbReference type="NCBI Taxonomy" id="1803916"/>
    <lineage>
        <taxon>Bacteria</taxon>
        <taxon>Pseudomonadati</taxon>
        <taxon>Bacteroidota</taxon>
        <taxon>Flavobacteriia</taxon>
        <taxon>Flavobacteriales</taxon>
        <taxon>Salibacteraceae</taxon>
        <taxon>Salibacter</taxon>
    </lineage>
</organism>
<evidence type="ECO:0000313" key="3">
    <source>
        <dbReference type="Proteomes" id="UP000435357"/>
    </source>
</evidence>
<dbReference type="InterPro" id="IPR036058">
    <property type="entry name" value="Kazal_dom_sf"/>
</dbReference>
<proteinExistence type="predicted"/>
<evidence type="ECO:0000259" key="1">
    <source>
        <dbReference type="PROSITE" id="PS51465"/>
    </source>
</evidence>
<reference evidence="2 3" key="1">
    <citation type="submission" date="2019-09" db="EMBL/GenBank/DDBJ databases">
        <title>Genomes of Cryomorphaceae.</title>
        <authorList>
            <person name="Bowman J.P."/>
        </authorList>
    </citation>
    <scope>NUCLEOTIDE SEQUENCE [LARGE SCALE GENOMIC DNA]</scope>
    <source>
        <strain evidence="2 3">KCTC 52047</strain>
    </source>
</reference>
<gene>
    <name evidence="2" type="ORF">F3059_08890</name>
</gene>
<protein>
    <submittedName>
        <fullName evidence="2">Solute carrier organic anion transporter</fullName>
    </submittedName>
</protein>
<dbReference type="EMBL" id="WACR01000007">
    <property type="protein sequence ID" value="KAB1063840.1"/>
    <property type="molecule type" value="Genomic_DNA"/>
</dbReference>
<dbReference type="OrthoDB" id="9800302at2"/>
<sequence>MLLSISFLTILVFISCEKLCIEKRNKDCACFMIYDPVCGCNDQTYSNPCKAECAGITEYSEGACE</sequence>
<dbReference type="RefSeq" id="WP_151168688.1">
    <property type="nucleotide sequence ID" value="NZ_WACR01000007.1"/>
</dbReference>